<evidence type="ECO:0000313" key="1">
    <source>
        <dbReference type="EMBL" id="MFD1806519.1"/>
    </source>
</evidence>
<sequence length="57" mass="7085">MEMRFSWLKIAALVGGSFFTFQQIDRSNFDLLWFRLKASLNRYFIDFMKEFDLFLFW</sequence>
<accession>A0ABW4NW89</accession>
<gene>
    <name evidence="1" type="ORF">ACFSAV_09115</name>
</gene>
<dbReference type="EMBL" id="JBHUFP010000015">
    <property type="protein sequence ID" value="MFD1806519.1"/>
    <property type="molecule type" value="Genomic_DNA"/>
</dbReference>
<dbReference type="RefSeq" id="WP_167383050.1">
    <property type="nucleotide sequence ID" value="NZ_JAUNLA010000002.1"/>
</dbReference>
<comment type="caution">
    <text evidence="1">The sequence shown here is derived from an EMBL/GenBank/DDBJ whole genome shotgun (WGS) entry which is preliminary data.</text>
</comment>
<keyword evidence="2" id="KW-1185">Reference proteome</keyword>
<evidence type="ECO:0000313" key="2">
    <source>
        <dbReference type="Proteomes" id="UP001597420"/>
    </source>
</evidence>
<organism evidence="1 2">
    <name type="scientific">Pasteurella oralis</name>
    <dbReference type="NCBI Taxonomy" id="1071947"/>
    <lineage>
        <taxon>Bacteria</taxon>
        <taxon>Pseudomonadati</taxon>
        <taxon>Pseudomonadota</taxon>
        <taxon>Gammaproteobacteria</taxon>
        <taxon>Pasteurellales</taxon>
        <taxon>Pasteurellaceae</taxon>
        <taxon>Pasteurella</taxon>
    </lineage>
</organism>
<reference evidence="2" key="1">
    <citation type="journal article" date="2019" name="Int. J. Syst. Evol. Microbiol.">
        <title>The Global Catalogue of Microorganisms (GCM) 10K type strain sequencing project: providing services to taxonomists for standard genome sequencing and annotation.</title>
        <authorList>
            <consortium name="The Broad Institute Genomics Platform"/>
            <consortium name="The Broad Institute Genome Sequencing Center for Infectious Disease"/>
            <person name="Wu L."/>
            <person name="Ma J."/>
        </authorList>
    </citation>
    <scope>NUCLEOTIDE SEQUENCE [LARGE SCALE GENOMIC DNA]</scope>
    <source>
        <strain evidence="2">CCM 7950</strain>
    </source>
</reference>
<dbReference type="Proteomes" id="UP001597420">
    <property type="component" value="Unassembled WGS sequence"/>
</dbReference>
<protein>
    <submittedName>
        <fullName evidence="1">Uncharacterized protein</fullName>
    </submittedName>
</protein>
<name>A0ABW4NW89_9PAST</name>
<proteinExistence type="predicted"/>